<protein>
    <submittedName>
        <fullName evidence="3">Uncharacterized protein LOC117640264</fullName>
    </submittedName>
</protein>
<evidence type="ECO:0000313" key="2">
    <source>
        <dbReference type="Proteomes" id="UP000515158"/>
    </source>
</evidence>
<dbReference type="KEGG" id="tpal:117640264"/>
<sequence length="238" mass="25943">MARITLVLVLAATAATCCVEAKTDYTARLKAVQTAGAALQVQFSKQWTDVLNGQRQRVVALVTKLVNQQKSPEAKTAMSSLATKIFQNLTTVNSQADTLKKEQGKEINRLVQQYVTLLSQRITATGAAATDEVPIQNLRKRKSTWLALWENRVMDINALYRASYRDVFSAASKAAASKPAVRQALRAAFVDILGEAVVGQEENITLLTAKQFPLVEKFALLAGRVLLELLVTAQGAVL</sequence>
<evidence type="ECO:0000256" key="1">
    <source>
        <dbReference type="SAM" id="SignalP"/>
    </source>
</evidence>
<organism evidence="3">
    <name type="scientific">Thrips palmi</name>
    <name type="common">Melon thrips</name>
    <dbReference type="NCBI Taxonomy" id="161013"/>
    <lineage>
        <taxon>Eukaryota</taxon>
        <taxon>Metazoa</taxon>
        <taxon>Ecdysozoa</taxon>
        <taxon>Arthropoda</taxon>
        <taxon>Hexapoda</taxon>
        <taxon>Insecta</taxon>
        <taxon>Pterygota</taxon>
        <taxon>Neoptera</taxon>
        <taxon>Paraneoptera</taxon>
        <taxon>Thysanoptera</taxon>
        <taxon>Terebrantia</taxon>
        <taxon>Thripoidea</taxon>
        <taxon>Thripidae</taxon>
        <taxon>Thrips</taxon>
    </lineage>
</organism>
<reference evidence="3" key="1">
    <citation type="submission" date="2025-08" db="UniProtKB">
        <authorList>
            <consortium name="RefSeq"/>
        </authorList>
    </citation>
    <scope>IDENTIFICATION</scope>
    <source>
        <tissue evidence="3">Total insect</tissue>
    </source>
</reference>
<accession>A0A6P8YF51</accession>
<evidence type="ECO:0000313" key="3">
    <source>
        <dbReference type="RefSeq" id="XP_034232512.1"/>
    </source>
</evidence>
<proteinExistence type="predicted"/>
<dbReference type="InParanoid" id="A0A6P8YF51"/>
<keyword evidence="1" id="KW-0732">Signal</keyword>
<dbReference type="AlphaFoldDB" id="A0A6P8YF51"/>
<feature type="chain" id="PRO_5028431710" evidence="1">
    <location>
        <begin position="22"/>
        <end position="238"/>
    </location>
</feature>
<name>A0A6P8YF51_THRPL</name>
<dbReference type="Proteomes" id="UP000515158">
    <property type="component" value="Unplaced"/>
</dbReference>
<gene>
    <name evidence="3" type="primary">LOC117640264</name>
</gene>
<dbReference type="OrthoDB" id="8193944at2759"/>
<keyword evidence="2" id="KW-1185">Reference proteome</keyword>
<feature type="signal peptide" evidence="1">
    <location>
        <begin position="1"/>
        <end position="21"/>
    </location>
</feature>
<dbReference type="GeneID" id="117640264"/>
<dbReference type="RefSeq" id="XP_034232512.1">
    <property type="nucleotide sequence ID" value="XM_034376621.1"/>
</dbReference>